<comment type="caution">
    <text evidence="2">The sequence shown here is derived from an EMBL/GenBank/DDBJ whole genome shotgun (WGS) entry which is preliminary data.</text>
</comment>
<reference evidence="2" key="1">
    <citation type="submission" date="2013-08" db="EMBL/GenBank/DDBJ databases">
        <authorList>
            <person name="Mendez C."/>
            <person name="Richter M."/>
            <person name="Ferrer M."/>
            <person name="Sanchez J."/>
        </authorList>
    </citation>
    <scope>NUCLEOTIDE SEQUENCE</scope>
</reference>
<evidence type="ECO:0000259" key="1">
    <source>
        <dbReference type="PROSITE" id="PS50994"/>
    </source>
</evidence>
<dbReference type="PANTHER" id="PTHR35004">
    <property type="entry name" value="TRANSPOSASE RV3428C-RELATED"/>
    <property type="match status" value="1"/>
</dbReference>
<dbReference type="AlphaFoldDB" id="T0ZP09"/>
<dbReference type="SUPFAM" id="SSF53098">
    <property type="entry name" value="Ribonuclease H-like"/>
    <property type="match status" value="1"/>
</dbReference>
<dbReference type="GO" id="GO:0003676">
    <property type="term" value="F:nucleic acid binding"/>
    <property type="evidence" value="ECO:0007669"/>
    <property type="project" value="InterPro"/>
</dbReference>
<feature type="domain" description="Integrase catalytic" evidence="1">
    <location>
        <begin position="1"/>
        <end position="142"/>
    </location>
</feature>
<gene>
    <name evidence="2" type="ORF">B1B_12642</name>
</gene>
<name>T0ZP09_9ZZZZ</name>
<dbReference type="PROSITE" id="PS50994">
    <property type="entry name" value="INTEGRASE"/>
    <property type="match status" value="1"/>
</dbReference>
<dbReference type="InterPro" id="IPR001584">
    <property type="entry name" value="Integrase_cat-core"/>
</dbReference>
<protein>
    <submittedName>
        <fullName evidence="2">Integrase, catalytic region</fullName>
    </submittedName>
</protein>
<sequence length="142" mass="16391">KLHFFAARLKWSRWVYVEPVPNERVEALSRALINSFQSFGGVPLVGVFDNPKTVVIARHGDRIQWNETFAQVALDFRFGPELCTPRRGQEKGAVENLVGFVKNGFFKVRRFHDRSDLDAQLAQWHHEVNYERPCRATKVVPA</sequence>
<organism evidence="2">
    <name type="scientific">mine drainage metagenome</name>
    <dbReference type="NCBI Taxonomy" id="410659"/>
    <lineage>
        <taxon>unclassified sequences</taxon>
        <taxon>metagenomes</taxon>
        <taxon>ecological metagenomes</taxon>
    </lineage>
</organism>
<dbReference type="GO" id="GO:0015074">
    <property type="term" value="P:DNA integration"/>
    <property type="evidence" value="ECO:0007669"/>
    <property type="project" value="InterPro"/>
</dbReference>
<dbReference type="EMBL" id="AUZY01008294">
    <property type="protein sequence ID" value="EQD46398.1"/>
    <property type="molecule type" value="Genomic_DNA"/>
</dbReference>
<feature type="non-terminal residue" evidence="2">
    <location>
        <position position="142"/>
    </location>
</feature>
<proteinExistence type="predicted"/>
<evidence type="ECO:0000313" key="2">
    <source>
        <dbReference type="EMBL" id="EQD46398.1"/>
    </source>
</evidence>
<reference evidence="2" key="2">
    <citation type="journal article" date="2014" name="ISME J.">
        <title>Microbial stratification in low pH oxic and suboxic macroscopic growths along an acid mine drainage.</title>
        <authorList>
            <person name="Mendez-Garcia C."/>
            <person name="Mesa V."/>
            <person name="Sprenger R.R."/>
            <person name="Richter M."/>
            <person name="Diez M.S."/>
            <person name="Solano J."/>
            <person name="Bargiela R."/>
            <person name="Golyshina O.V."/>
            <person name="Manteca A."/>
            <person name="Ramos J.L."/>
            <person name="Gallego J.R."/>
            <person name="Llorente I."/>
            <person name="Martins Dos Santos V.A."/>
            <person name="Jensen O.N."/>
            <person name="Pelaez A.I."/>
            <person name="Sanchez J."/>
            <person name="Ferrer M."/>
        </authorList>
    </citation>
    <scope>NUCLEOTIDE SEQUENCE</scope>
</reference>
<dbReference type="InterPro" id="IPR036397">
    <property type="entry name" value="RNaseH_sf"/>
</dbReference>
<dbReference type="InterPro" id="IPR012337">
    <property type="entry name" value="RNaseH-like_sf"/>
</dbReference>
<dbReference type="Gene3D" id="3.30.420.10">
    <property type="entry name" value="Ribonuclease H-like superfamily/Ribonuclease H"/>
    <property type="match status" value="1"/>
</dbReference>
<feature type="non-terminal residue" evidence="2">
    <location>
        <position position="1"/>
    </location>
</feature>
<accession>T0ZP09</accession>